<protein>
    <submittedName>
        <fullName evidence="3">DUF4158 domain-containing protein</fullName>
    </submittedName>
</protein>
<dbReference type="OrthoDB" id="5866047at2759"/>
<dbReference type="EMBL" id="UYYF01005355">
    <property type="protein sequence ID" value="VDN08497.1"/>
    <property type="molecule type" value="Genomic_DNA"/>
</dbReference>
<gene>
    <name evidence="1" type="ORF">TCLT_LOCUS10779</name>
</gene>
<dbReference type="AlphaFoldDB" id="A0A0N5DC78"/>
<proteinExistence type="predicted"/>
<sequence length="102" mass="12103">MPIRRLIPNQRLSRESLNDYFVNGERVYKLDSIIDQIEGRFVHLSLTPNALLLLWKYCKGNEVINLESCYIDDIIDVFFGCCAENSRRKRIDQKVTKIYYIK</sequence>
<evidence type="ECO:0000313" key="3">
    <source>
        <dbReference type="WBParaSite" id="TCLT_0001079701-mRNA-1"/>
    </source>
</evidence>
<reference evidence="1 2" key="2">
    <citation type="submission" date="2018-11" db="EMBL/GenBank/DDBJ databases">
        <authorList>
            <consortium name="Pathogen Informatics"/>
        </authorList>
    </citation>
    <scope>NUCLEOTIDE SEQUENCE [LARGE SCALE GENOMIC DNA]</scope>
</reference>
<organism evidence="3">
    <name type="scientific">Thelazia callipaeda</name>
    <name type="common">Oriental eyeworm</name>
    <name type="synonym">Parasitic nematode</name>
    <dbReference type="NCBI Taxonomy" id="103827"/>
    <lineage>
        <taxon>Eukaryota</taxon>
        <taxon>Metazoa</taxon>
        <taxon>Ecdysozoa</taxon>
        <taxon>Nematoda</taxon>
        <taxon>Chromadorea</taxon>
        <taxon>Rhabditida</taxon>
        <taxon>Spirurina</taxon>
        <taxon>Spiruromorpha</taxon>
        <taxon>Thelazioidea</taxon>
        <taxon>Thelaziidae</taxon>
        <taxon>Thelazia</taxon>
    </lineage>
</organism>
<evidence type="ECO:0000313" key="2">
    <source>
        <dbReference type="Proteomes" id="UP000276776"/>
    </source>
</evidence>
<dbReference type="Proteomes" id="UP000276776">
    <property type="component" value="Unassembled WGS sequence"/>
</dbReference>
<accession>A0A0N5DC78</accession>
<dbReference type="STRING" id="103827.A0A0N5DC78"/>
<dbReference type="WBParaSite" id="TCLT_0001079701-mRNA-1">
    <property type="protein sequence ID" value="TCLT_0001079701-mRNA-1"/>
    <property type="gene ID" value="TCLT_0001079701"/>
</dbReference>
<keyword evidence="2" id="KW-1185">Reference proteome</keyword>
<name>A0A0N5DC78_THECL</name>
<reference evidence="3" key="1">
    <citation type="submission" date="2017-02" db="UniProtKB">
        <authorList>
            <consortium name="WormBaseParasite"/>
        </authorList>
    </citation>
    <scope>IDENTIFICATION</scope>
</reference>
<evidence type="ECO:0000313" key="1">
    <source>
        <dbReference type="EMBL" id="VDN08497.1"/>
    </source>
</evidence>